<keyword evidence="6" id="KW-1185">Reference proteome</keyword>
<evidence type="ECO:0000256" key="1">
    <source>
        <dbReference type="ARBA" id="ARBA00004340"/>
    </source>
</evidence>
<evidence type="ECO:0000313" key="6">
    <source>
        <dbReference type="Proteomes" id="UP000694044"/>
    </source>
</evidence>
<gene>
    <name evidence="5" type="ORF">PHYPSEUDO_007186</name>
</gene>
<accession>A0A8T1VM57</accession>
<keyword evidence="3" id="KW-0964">Secreted</keyword>
<evidence type="ECO:0000256" key="3">
    <source>
        <dbReference type="ARBA" id="ARBA00022525"/>
    </source>
</evidence>
<dbReference type="GO" id="GO:0043657">
    <property type="term" value="C:host cell"/>
    <property type="evidence" value="ECO:0007669"/>
    <property type="project" value="UniProtKB-SubCell"/>
</dbReference>
<organism evidence="5 6">
    <name type="scientific">Phytophthora pseudosyringae</name>
    <dbReference type="NCBI Taxonomy" id="221518"/>
    <lineage>
        <taxon>Eukaryota</taxon>
        <taxon>Sar</taxon>
        <taxon>Stramenopiles</taxon>
        <taxon>Oomycota</taxon>
        <taxon>Peronosporomycetes</taxon>
        <taxon>Peronosporales</taxon>
        <taxon>Peronosporaceae</taxon>
        <taxon>Phytophthora</taxon>
    </lineage>
</organism>
<comment type="subcellular location">
    <subcellularLocation>
        <location evidence="1">Host cell</location>
    </subcellularLocation>
    <subcellularLocation>
        <location evidence="2">Secreted</location>
    </subcellularLocation>
</comment>
<comment type="caution">
    <text evidence="5">The sequence shown here is derived from an EMBL/GenBank/DDBJ whole genome shotgun (WGS) entry which is preliminary data.</text>
</comment>
<evidence type="ECO:0000256" key="2">
    <source>
        <dbReference type="ARBA" id="ARBA00004613"/>
    </source>
</evidence>
<sequence>MSGTKRAASDNQLLGNKRLGASNRTLVCAVRGLPGRVFTVTISSQASIHHLKKLIHQENAIRLADVDPTVFDVYSTNDLKQGWAHASEEGRMIGRSALPAGSFLLPMRRVDYYFPSDIPVFDSGVVHVVVDFVTQDAMELQVEEVGMVALVDDKPTSSDENFEDMMKRYERVEGALGLFVHWSISGTDFSQKHTYQGAKWLEYDYLCYGVAARVYVGDKTTWRELYVACNRVVQMHEGRNDSRYVENFSSTRGGSMLELWIGT</sequence>
<dbReference type="Pfam" id="PF20147">
    <property type="entry name" value="Crinkler"/>
    <property type="match status" value="1"/>
</dbReference>
<dbReference type="Proteomes" id="UP000694044">
    <property type="component" value="Unassembled WGS sequence"/>
</dbReference>
<dbReference type="EMBL" id="JAGDFM010000291">
    <property type="protein sequence ID" value="KAG7380484.1"/>
    <property type="molecule type" value="Genomic_DNA"/>
</dbReference>
<dbReference type="InterPro" id="IPR045379">
    <property type="entry name" value="Crinkler_N"/>
</dbReference>
<proteinExistence type="predicted"/>
<dbReference type="GO" id="GO:0005576">
    <property type="term" value="C:extracellular region"/>
    <property type="evidence" value="ECO:0007669"/>
    <property type="project" value="UniProtKB-SubCell"/>
</dbReference>
<name>A0A8T1VM57_9STRA</name>
<evidence type="ECO:0000259" key="4">
    <source>
        <dbReference type="Pfam" id="PF20147"/>
    </source>
</evidence>
<dbReference type="AlphaFoldDB" id="A0A8T1VM57"/>
<protein>
    <recommendedName>
        <fullName evidence="4">Crinkler effector protein N-terminal domain-containing protein</fullName>
    </recommendedName>
</protein>
<feature type="domain" description="Crinkler effector protein N-terminal" evidence="4">
    <location>
        <begin position="25"/>
        <end position="130"/>
    </location>
</feature>
<dbReference type="OrthoDB" id="128139at2759"/>
<evidence type="ECO:0000313" key="5">
    <source>
        <dbReference type="EMBL" id="KAG7380484.1"/>
    </source>
</evidence>
<reference evidence="5" key="1">
    <citation type="submission" date="2021-02" db="EMBL/GenBank/DDBJ databases">
        <authorList>
            <person name="Palmer J.M."/>
        </authorList>
    </citation>
    <scope>NUCLEOTIDE SEQUENCE</scope>
    <source>
        <strain evidence="5">SCRP734</strain>
    </source>
</reference>